<reference evidence="1 2" key="1">
    <citation type="submission" date="2024-01" db="EMBL/GenBank/DDBJ databases">
        <title>A draft genome for the cacao thread blight pathogen Marasmiellus scandens.</title>
        <authorList>
            <person name="Baruah I.K."/>
            <person name="Leung J."/>
            <person name="Bukari Y."/>
            <person name="Amoako-Attah I."/>
            <person name="Meinhardt L.W."/>
            <person name="Bailey B.A."/>
            <person name="Cohen S.P."/>
        </authorList>
    </citation>
    <scope>NUCLEOTIDE SEQUENCE [LARGE SCALE GENOMIC DNA]</scope>
    <source>
        <strain evidence="1 2">GH-19</strain>
    </source>
</reference>
<protein>
    <submittedName>
        <fullName evidence="1">Uncharacterized protein</fullName>
    </submittedName>
</protein>
<gene>
    <name evidence="1" type="ORF">VKT23_010897</name>
</gene>
<accession>A0ABR1JAI2</accession>
<sequence>MIRKFPGRLLTPLQNTWPSVKYIMARYPNDSKSENGCSLVPIMEPHVYIIYPTLDEHPVLPVQELEKVRQAIPDGFLGFQWRNWSLIVVQLEQQGKGVMEPVTFTTGCSSMMNGNEKEMLNKWEKTLDQFTMTVSAERLFGLDPKQEKRGKMGVKL</sequence>
<evidence type="ECO:0000313" key="2">
    <source>
        <dbReference type="Proteomes" id="UP001498398"/>
    </source>
</evidence>
<comment type="caution">
    <text evidence="1">The sequence shown here is derived from an EMBL/GenBank/DDBJ whole genome shotgun (WGS) entry which is preliminary data.</text>
</comment>
<organism evidence="1 2">
    <name type="scientific">Marasmiellus scandens</name>
    <dbReference type="NCBI Taxonomy" id="2682957"/>
    <lineage>
        <taxon>Eukaryota</taxon>
        <taxon>Fungi</taxon>
        <taxon>Dikarya</taxon>
        <taxon>Basidiomycota</taxon>
        <taxon>Agaricomycotina</taxon>
        <taxon>Agaricomycetes</taxon>
        <taxon>Agaricomycetidae</taxon>
        <taxon>Agaricales</taxon>
        <taxon>Marasmiineae</taxon>
        <taxon>Omphalotaceae</taxon>
        <taxon>Marasmiellus</taxon>
    </lineage>
</organism>
<evidence type="ECO:0000313" key="1">
    <source>
        <dbReference type="EMBL" id="KAK7455860.1"/>
    </source>
</evidence>
<dbReference type="Proteomes" id="UP001498398">
    <property type="component" value="Unassembled WGS sequence"/>
</dbReference>
<proteinExistence type="predicted"/>
<name>A0ABR1JAI2_9AGAR</name>
<dbReference type="EMBL" id="JBANRG010000022">
    <property type="protein sequence ID" value="KAK7455860.1"/>
    <property type="molecule type" value="Genomic_DNA"/>
</dbReference>
<keyword evidence="2" id="KW-1185">Reference proteome</keyword>